<evidence type="ECO:0000313" key="5">
    <source>
        <dbReference type="EMBL" id="ODQ64294.1"/>
    </source>
</evidence>
<dbReference type="Proteomes" id="UP000095009">
    <property type="component" value="Unassembled WGS sequence"/>
</dbReference>
<evidence type="ECO:0000256" key="1">
    <source>
        <dbReference type="ARBA" id="ARBA00004308"/>
    </source>
</evidence>
<proteinExistence type="predicted"/>
<gene>
    <name evidence="5" type="ORF">NADFUDRAFT_8142</name>
</gene>
<dbReference type="GO" id="GO:0046856">
    <property type="term" value="P:phosphatidylinositol dephosphorylation"/>
    <property type="evidence" value="ECO:0007669"/>
    <property type="project" value="InterPro"/>
</dbReference>
<dbReference type="OrthoDB" id="405996at2759"/>
<feature type="non-terminal residue" evidence="5">
    <location>
        <position position="1"/>
    </location>
</feature>
<dbReference type="InterPro" id="IPR043573">
    <property type="entry name" value="Fig4-like"/>
</dbReference>
<organism evidence="5 6">
    <name type="scientific">Nadsonia fulvescens var. elongata DSM 6958</name>
    <dbReference type="NCBI Taxonomy" id="857566"/>
    <lineage>
        <taxon>Eukaryota</taxon>
        <taxon>Fungi</taxon>
        <taxon>Dikarya</taxon>
        <taxon>Ascomycota</taxon>
        <taxon>Saccharomycotina</taxon>
        <taxon>Dipodascomycetes</taxon>
        <taxon>Dipodascales</taxon>
        <taxon>Dipodascales incertae sedis</taxon>
        <taxon>Nadsonia</taxon>
    </lineage>
</organism>
<evidence type="ECO:0000256" key="2">
    <source>
        <dbReference type="ARBA" id="ARBA00022801"/>
    </source>
</evidence>
<comment type="subcellular location">
    <subcellularLocation>
        <location evidence="1">Endomembrane system</location>
    </subcellularLocation>
</comment>
<dbReference type="PANTHER" id="PTHR45738:SF5">
    <property type="entry name" value="POLYPHOSPHOINOSITIDE PHOSPHATASE"/>
    <property type="match status" value="1"/>
</dbReference>
<keyword evidence="3" id="KW-0472">Membrane</keyword>
<protein>
    <recommendedName>
        <fullName evidence="4">SAC domain-containing protein</fullName>
    </recommendedName>
</protein>
<dbReference type="PANTHER" id="PTHR45738">
    <property type="entry name" value="POLYPHOSPHOINOSITIDE PHOSPHATASE"/>
    <property type="match status" value="1"/>
</dbReference>
<feature type="domain" description="SAC" evidence="4">
    <location>
        <begin position="152"/>
        <end position="512"/>
    </location>
</feature>
<dbReference type="STRING" id="857566.A0A1E3PGF0"/>
<dbReference type="GO" id="GO:0012505">
    <property type="term" value="C:endomembrane system"/>
    <property type="evidence" value="ECO:0007669"/>
    <property type="project" value="UniProtKB-SubCell"/>
</dbReference>
<keyword evidence="6" id="KW-1185">Reference proteome</keyword>
<dbReference type="AlphaFoldDB" id="A0A1E3PGF0"/>
<feature type="non-terminal residue" evidence="5">
    <location>
        <position position="698"/>
    </location>
</feature>
<evidence type="ECO:0000313" key="6">
    <source>
        <dbReference type="Proteomes" id="UP000095009"/>
    </source>
</evidence>
<accession>A0A1E3PGF0</accession>
<sequence length="698" mass="80758">PKDRSRMVSKLQKYTLYETNTKFIVIASNARETLFRKMEIDIAPVNKEKLGIAVDPMVYTRSDIMDVLADLEENSESLGVFEKRVTALGIIGFIRFSDCYYMSVITKRSTVALLGGHYIYHIDATELIPIASSSTYRKPDRNSEEARYLLTLQNLDLSKTFYFSYTYDITNTLQCNIIREKERALDPLSSINYSQSRSEMYIWNHSLMKPAFDAMMDNVFDWCIPVLHGFIDQAKISVLGRSVYLTLIARRSHYFAGARFLKRGVNCQGNVANEVESEQIVSDQITTSFHSPTTGFYNNSRYTSYVQHRGSIPLYWTQDVGNMSPKPPIHLNRIDPFFAAAALHFDNMFKRYGLPILVLNLIKKKEKMARESVLGQELEQCISYLNQFLPKEKKIEHTAWDMSRASKSRDSDVIGFLDTYACDAIKKTGLFHNGKDLKGMSIQTGVVRTNCIDCLDRTNAAQFIIGKRVLGAQLQALGITDTSYLDYDCDAVNLLTEMYHDHGDTIALQYGGSHLVNTMETYRKINQWTSHSRDMIESIRRFYSNSFVDSQRQDAINLFLGNYVFRHGQPMLWDLATDYYLHNDFFGITRVPRRSYRYWWTEANLKSIRETINKFEEEFLDEYDTSYIGNSEAELSLRKYTRLPTAPYPGFFDNFWNENYRARALTSLSNVFAYNINSTLRYIQSPDLFDISPFQTRK</sequence>
<dbReference type="GO" id="GO:0043813">
    <property type="term" value="F:phosphatidylinositol-3,5-bisphosphate 5-phosphatase activity"/>
    <property type="evidence" value="ECO:0007669"/>
    <property type="project" value="InterPro"/>
</dbReference>
<reference evidence="5 6" key="1">
    <citation type="journal article" date="2016" name="Proc. Natl. Acad. Sci. U.S.A.">
        <title>Comparative genomics of biotechnologically important yeasts.</title>
        <authorList>
            <person name="Riley R."/>
            <person name="Haridas S."/>
            <person name="Wolfe K.H."/>
            <person name="Lopes M.R."/>
            <person name="Hittinger C.T."/>
            <person name="Goeker M."/>
            <person name="Salamov A.A."/>
            <person name="Wisecaver J.H."/>
            <person name="Long T.M."/>
            <person name="Calvey C.H."/>
            <person name="Aerts A.L."/>
            <person name="Barry K.W."/>
            <person name="Choi C."/>
            <person name="Clum A."/>
            <person name="Coughlan A.Y."/>
            <person name="Deshpande S."/>
            <person name="Douglass A.P."/>
            <person name="Hanson S.J."/>
            <person name="Klenk H.-P."/>
            <person name="LaButti K.M."/>
            <person name="Lapidus A."/>
            <person name="Lindquist E.A."/>
            <person name="Lipzen A.M."/>
            <person name="Meier-Kolthoff J.P."/>
            <person name="Ohm R.A."/>
            <person name="Otillar R.P."/>
            <person name="Pangilinan J.L."/>
            <person name="Peng Y."/>
            <person name="Rokas A."/>
            <person name="Rosa C.A."/>
            <person name="Scheuner C."/>
            <person name="Sibirny A.A."/>
            <person name="Slot J.C."/>
            <person name="Stielow J.B."/>
            <person name="Sun H."/>
            <person name="Kurtzman C.P."/>
            <person name="Blackwell M."/>
            <person name="Grigoriev I.V."/>
            <person name="Jeffries T.W."/>
        </authorList>
    </citation>
    <scope>NUCLEOTIDE SEQUENCE [LARGE SCALE GENOMIC DNA]</scope>
    <source>
        <strain evidence="5 6">DSM 6958</strain>
    </source>
</reference>
<keyword evidence="2" id="KW-0378">Hydrolase</keyword>
<evidence type="ECO:0000256" key="3">
    <source>
        <dbReference type="ARBA" id="ARBA00023136"/>
    </source>
</evidence>
<dbReference type="PROSITE" id="PS50275">
    <property type="entry name" value="SAC"/>
    <property type="match status" value="1"/>
</dbReference>
<dbReference type="InterPro" id="IPR002013">
    <property type="entry name" value="SAC_dom"/>
</dbReference>
<dbReference type="EMBL" id="KV454412">
    <property type="protein sequence ID" value="ODQ64294.1"/>
    <property type="molecule type" value="Genomic_DNA"/>
</dbReference>
<name>A0A1E3PGF0_9ASCO</name>
<dbReference type="Pfam" id="PF02383">
    <property type="entry name" value="Syja_N"/>
    <property type="match status" value="1"/>
</dbReference>
<evidence type="ECO:0000259" key="4">
    <source>
        <dbReference type="PROSITE" id="PS50275"/>
    </source>
</evidence>